<dbReference type="RefSeq" id="WP_033246572.1">
    <property type="nucleotide sequence ID" value="NZ_JBIRUQ010000006.1"/>
</dbReference>
<keyword evidence="1" id="KW-0812">Transmembrane</keyword>
<accession>A0ABW7TVN7</accession>
<proteinExistence type="predicted"/>
<dbReference type="Pfam" id="PF26327">
    <property type="entry name" value="LpqS"/>
    <property type="match status" value="1"/>
</dbReference>
<organism evidence="2 3">
    <name type="scientific">Nocardia carnea</name>
    <dbReference type="NCBI Taxonomy" id="37328"/>
    <lineage>
        <taxon>Bacteria</taxon>
        <taxon>Bacillati</taxon>
        <taxon>Actinomycetota</taxon>
        <taxon>Actinomycetes</taxon>
        <taxon>Mycobacteriales</taxon>
        <taxon>Nocardiaceae</taxon>
        <taxon>Nocardia</taxon>
    </lineage>
</organism>
<sequence length="120" mass="12415">MAVLLIAPLLDCMLHLADEHTGPVVAAAAPAVGSAHSGHLHGMNGHLDHCDQHMIHCVEKSVLPSGSTLQQLLLTVLIGMATVTVFALVSTGTRGSRGPPGGLPVLNGQAILTNFCISRR</sequence>
<keyword evidence="1" id="KW-0472">Membrane</keyword>
<keyword evidence="1" id="KW-1133">Transmembrane helix</keyword>
<dbReference type="EMBL" id="JBIRUQ010000006">
    <property type="protein sequence ID" value="MFI1463911.1"/>
    <property type="molecule type" value="Genomic_DNA"/>
</dbReference>
<evidence type="ECO:0000256" key="1">
    <source>
        <dbReference type="SAM" id="Phobius"/>
    </source>
</evidence>
<evidence type="ECO:0000313" key="2">
    <source>
        <dbReference type="EMBL" id="MFI1463911.1"/>
    </source>
</evidence>
<feature type="transmembrane region" description="Helical" evidence="1">
    <location>
        <begin position="69"/>
        <end position="89"/>
    </location>
</feature>
<keyword evidence="3" id="KW-1185">Reference proteome</keyword>
<dbReference type="InterPro" id="IPR058714">
    <property type="entry name" value="LpqS"/>
</dbReference>
<comment type="caution">
    <text evidence="2">The sequence shown here is derived from an EMBL/GenBank/DDBJ whole genome shotgun (WGS) entry which is preliminary data.</text>
</comment>
<gene>
    <name evidence="2" type="ORF">ACH4WX_24590</name>
</gene>
<evidence type="ECO:0000313" key="3">
    <source>
        <dbReference type="Proteomes" id="UP001611263"/>
    </source>
</evidence>
<protein>
    <submittedName>
        <fullName evidence="2">Uncharacterized protein</fullName>
    </submittedName>
</protein>
<dbReference type="Proteomes" id="UP001611263">
    <property type="component" value="Unassembled WGS sequence"/>
</dbReference>
<reference evidence="2 3" key="1">
    <citation type="submission" date="2024-10" db="EMBL/GenBank/DDBJ databases">
        <title>The Natural Products Discovery Center: Release of the First 8490 Sequenced Strains for Exploring Actinobacteria Biosynthetic Diversity.</title>
        <authorList>
            <person name="Kalkreuter E."/>
            <person name="Kautsar S.A."/>
            <person name="Yang D."/>
            <person name="Bader C.D."/>
            <person name="Teijaro C.N."/>
            <person name="Fluegel L."/>
            <person name="Davis C.M."/>
            <person name="Simpson J.R."/>
            <person name="Lauterbach L."/>
            <person name="Steele A.D."/>
            <person name="Gui C."/>
            <person name="Meng S."/>
            <person name="Li G."/>
            <person name="Viehrig K."/>
            <person name="Ye F."/>
            <person name="Su P."/>
            <person name="Kiefer A.F."/>
            <person name="Nichols A."/>
            <person name="Cepeda A.J."/>
            <person name="Yan W."/>
            <person name="Fan B."/>
            <person name="Jiang Y."/>
            <person name="Adhikari A."/>
            <person name="Zheng C.-J."/>
            <person name="Schuster L."/>
            <person name="Cowan T.M."/>
            <person name="Smanski M.J."/>
            <person name="Chevrette M.G."/>
            <person name="De Carvalho L.P.S."/>
            <person name="Shen B."/>
        </authorList>
    </citation>
    <scope>NUCLEOTIDE SEQUENCE [LARGE SCALE GENOMIC DNA]</scope>
    <source>
        <strain evidence="2 3">NPDC020568</strain>
    </source>
</reference>
<name>A0ABW7TVN7_9NOCA</name>